<name>U4L1Y6_PYROM</name>
<dbReference type="STRING" id="1076935.U4L1Y6"/>
<dbReference type="EMBL" id="HF935429">
    <property type="protein sequence ID" value="CCX08758.1"/>
    <property type="molecule type" value="Genomic_DNA"/>
</dbReference>
<evidence type="ECO:0000313" key="1">
    <source>
        <dbReference type="EMBL" id="CCX08758.1"/>
    </source>
</evidence>
<sequence length="246" mass="27702">MTTIRQTPPKALIFLANSGQDPTEAAIPWSLLKTADCSVTFATEHGIVACADQLLLTSSIFARVLGATKKAKETYNEMTASPEFQKPLSWSDESFDILEYGFFSTQPYMRCANFDGLVSILDIVLLPGGHDKPIRQYLESESLHRQLEKFLPCTKRDAPEPHKVLGAICHGVLSLAFAKCPVKQKSLLAEHNLQTTTLPRWMEATAWILSQAWFMGYYYRTYPDRWCYVDAEQAGGQYIRGPINQK</sequence>
<dbReference type="OMA" id="GGHDKGV"/>
<dbReference type="AlphaFoldDB" id="U4L1Y6"/>
<organism evidence="1 2">
    <name type="scientific">Pyronema omphalodes (strain CBS 100304)</name>
    <name type="common">Pyronema confluens</name>
    <dbReference type="NCBI Taxonomy" id="1076935"/>
    <lineage>
        <taxon>Eukaryota</taxon>
        <taxon>Fungi</taxon>
        <taxon>Dikarya</taxon>
        <taxon>Ascomycota</taxon>
        <taxon>Pezizomycotina</taxon>
        <taxon>Pezizomycetes</taxon>
        <taxon>Pezizales</taxon>
        <taxon>Pyronemataceae</taxon>
        <taxon>Pyronema</taxon>
    </lineage>
</organism>
<dbReference type="Pfam" id="PF17124">
    <property type="entry name" value="ThiJ_like"/>
    <property type="match status" value="1"/>
</dbReference>
<dbReference type="PANTHER" id="PTHR43068">
    <property type="entry name" value="SLR1854 PROTEIN"/>
    <property type="match status" value="1"/>
</dbReference>
<dbReference type="SUPFAM" id="SSF52317">
    <property type="entry name" value="Class I glutamine amidotransferase-like"/>
    <property type="match status" value="1"/>
</dbReference>
<dbReference type="InterPro" id="IPR032633">
    <property type="entry name" value="ThiJ-like"/>
</dbReference>
<protein>
    <submittedName>
        <fullName evidence="1">Similar to Uncharacterized protein C14C4.04 acc. no. O13711</fullName>
    </submittedName>
</protein>
<dbReference type="eggNOG" id="ENOG502R0B6">
    <property type="taxonomic scope" value="Eukaryota"/>
</dbReference>
<evidence type="ECO:0000313" key="2">
    <source>
        <dbReference type="Proteomes" id="UP000018144"/>
    </source>
</evidence>
<dbReference type="PANTHER" id="PTHR43068:SF1">
    <property type="entry name" value="SLR1854 PROTEIN"/>
    <property type="match status" value="1"/>
</dbReference>
<keyword evidence="2" id="KW-1185">Reference proteome</keyword>
<gene>
    <name evidence="1" type="ORF">PCON_08351</name>
</gene>
<dbReference type="OrthoDB" id="543156at2759"/>
<dbReference type="Gene3D" id="3.40.50.880">
    <property type="match status" value="1"/>
</dbReference>
<accession>U4L1Y6</accession>
<proteinExistence type="predicted"/>
<dbReference type="Proteomes" id="UP000018144">
    <property type="component" value="Unassembled WGS sequence"/>
</dbReference>
<dbReference type="InterPro" id="IPR029062">
    <property type="entry name" value="Class_I_gatase-like"/>
</dbReference>
<reference evidence="1 2" key="1">
    <citation type="journal article" date="2013" name="PLoS Genet.">
        <title>The genome and development-dependent transcriptomes of Pyronema confluens: a window into fungal evolution.</title>
        <authorList>
            <person name="Traeger S."/>
            <person name="Altegoer F."/>
            <person name="Freitag M."/>
            <person name="Gabaldon T."/>
            <person name="Kempken F."/>
            <person name="Kumar A."/>
            <person name="Marcet-Houben M."/>
            <person name="Poggeler S."/>
            <person name="Stajich J.E."/>
            <person name="Nowrousian M."/>
        </authorList>
    </citation>
    <scope>NUCLEOTIDE SEQUENCE [LARGE SCALE GENOMIC DNA]</scope>
    <source>
        <strain evidence="2">CBS 100304</strain>
        <tissue evidence="1">Vegetative mycelium</tissue>
    </source>
</reference>